<evidence type="ECO:0000313" key="2">
    <source>
        <dbReference type="EMBL" id="PKK64617.1"/>
    </source>
</evidence>
<evidence type="ECO:0000313" key="3">
    <source>
        <dbReference type="Proteomes" id="UP000233469"/>
    </source>
</evidence>
<organism evidence="1">
    <name type="scientific">Rhizophagus irregularis</name>
    <dbReference type="NCBI Taxonomy" id="588596"/>
    <lineage>
        <taxon>Eukaryota</taxon>
        <taxon>Fungi</taxon>
        <taxon>Fungi incertae sedis</taxon>
        <taxon>Mucoromycota</taxon>
        <taxon>Glomeromycotina</taxon>
        <taxon>Glomeromycetes</taxon>
        <taxon>Glomerales</taxon>
        <taxon>Glomeraceae</taxon>
        <taxon>Rhizophagus</taxon>
    </lineage>
</organism>
<reference evidence="1" key="1">
    <citation type="submission" date="2015-06" db="EMBL/GenBank/DDBJ databases">
        <title>Evolution and Diversity of Sexually-Related Genes in an Arbuscular Mycorrhizal Fungi.</title>
        <authorList>
            <person name="Charron P."/>
            <person name="Marton T."/>
            <person name="Corradi N."/>
        </authorList>
    </citation>
    <scope>NUCLEOTIDE SEQUENCE</scope>
    <source>
        <strain evidence="1">C2</strain>
    </source>
</reference>
<name>A0A1B1EV57_9GLOM</name>
<dbReference type="InterPro" id="IPR036910">
    <property type="entry name" value="HMG_box_dom_sf"/>
</dbReference>
<protein>
    <submittedName>
        <fullName evidence="1">MATA-HMG</fullName>
    </submittedName>
</protein>
<gene>
    <name evidence="1" type="primary">HMG181</name>
    <name evidence="2" type="ORF">RhiirC2_810674</name>
</gene>
<dbReference type="VEuPathDB" id="FungiDB:FUN_005187"/>
<reference evidence="2 3" key="3">
    <citation type="submission" date="2017-10" db="EMBL/GenBank/DDBJ databases">
        <title>Extensive intraspecific genome diversity in a model arbuscular mycorrhizal fungus.</title>
        <authorList>
            <person name="Chen E.C.H."/>
            <person name="Morin E."/>
            <person name="Baudet D."/>
            <person name="Noel J."/>
            <person name="Ndikumana S."/>
            <person name="Charron P."/>
            <person name="St-Onge C."/>
            <person name="Giorgi J."/>
            <person name="Grigoriev I.V."/>
            <person name="Roux C."/>
            <person name="Martin F.M."/>
            <person name="Corradi N."/>
        </authorList>
    </citation>
    <scope>NUCLEOTIDE SEQUENCE [LARGE SCALE GENOMIC DNA]</scope>
    <source>
        <strain evidence="2 3">C2</strain>
    </source>
</reference>
<sequence>MEKNHFTIGFLATSLVQRLNRKNIFPPLFNDPESFVASIESKAKKSPNSFLICRLNVSKEANKSGNHNMRTISKAASILWKGATPQEKIVYKKLAKRVYEIYALRYSLYSLSSLSSEVVSKGLPKEPSLSLTQPPISVPSVPSVPSIPFVPSVPSPTVATTLETFSPITYDYYITSCDNSDDPFSYNDNDNQNEHFYFLPYYSEYYIL</sequence>
<evidence type="ECO:0000313" key="1">
    <source>
        <dbReference type="EMBL" id="ANQ32679.1"/>
    </source>
</evidence>
<dbReference type="VEuPathDB" id="FungiDB:RhiirFUN_007376"/>
<dbReference type="AlphaFoldDB" id="A0A1B1EV57"/>
<dbReference type="Gene3D" id="1.10.30.10">
    <property type="entry name" value="High mobility group box domain"/>
    <property type="match status" value="1"/>
</dbReference>
<reference evidence="2 3" key="2">
    <citation type="submission" date="2016-04" db="EMBL/GenBank/DDBJ databases">
        <title>Genome analyses suggest a sexual origin of heterokaryosis in a supposedly ancient asexual fungus.</title>
        <authorList>
            <person name="Ropars J."/>
            <person name="Sedzielewska K."/>
            <person name="Noel J."/>
            <person name="Charron P."/>
            <person name="Farinelli L."/>
            <person name="Marton T."/>
            <person name="Kruger M."/>
            <person name="Pelin A."/>
            <person name="Brachmann A."/>
            <person name="Corradi N."/>
        </authorList>
    </citation>
    <scope>NUCLEOTIDE SEQUENCE [LARGE SCALE GENOMIC DNA]</scope>
    <source>
        <strain evidence="2 3">C2</strain>
    </source>
</reference>
<dbReference type="VEuPathDB" id="FungiDB:RhiirA1_518716"/>
<dbReference type="SUPFAM" id="SSF47095">
    <property type="entry name" value="HMG-box"/>
    <property type="match status" value="1"/>
</dbReference>
<dbReference type="Proteomes" id="UP000233469">
    <property type="component" value="Unassembled WGS sequence"/>
</dbReference>
<dbReference type="EMBL" id="KT212387">
    <property type="protein sequence ID" value="ANQ32679.1"/>
    <property type="molecule type" value="Genomic_DNA"/>
</dbReference>
<dbReference type="EMBL" id="LLXL01001405">
    <property type="protein sequence ID" value="PKK64617.1"/>
    <property type="molecule type" value="Genomic_DNA"/>
</dbReference>
<proteinExistence type="predicted"/>
<accession>A0A1B1EV57</accession>